<evidence type="ECO:0000256" key="1">
    <source>
        <dbReference type="ARBA" id="ARBA00022555"/>
    </source>
</evidence>
<dbReference type="Gene3D" id="3.40.50.620">
    <property type="entry name" value="HUPs"/>
    <property type="match status" value="1"/>
</dbReference>
<keyword evidence="7" id="KW-1185">Reference proteome</keyword>
<dbReference type="PANTHER" id="PTHR37825:SF1">
    <property type="entry name" value="TRNA(MET) CYTIDINE ACETATE LIGASE"/>
    <property type="match status" value="1"/>
</dbReference>
<dbReference type="InterPro" id="IPR008513">
    <property type="entry name" value="tRNA(Met)_cyd_acetate_ligase"/>
</dbReference>
<feature type="binding site" evidence="4">
    <location>
        <position position="178"/>
    </location>
    <ligand>
        <name>ATP</name>
        <dbReference type="ChEBI" id="CHEBI:30616"/>
    </ligand>
</feature>
<comment type="similarity">
    <text evidence="4">Belongs to the TmcAL family.</text>
</comment>
<dbReference type="EC" id="6.3.4.-" evidence="4"/>
<gene>
    <name evidence="4" type="primary">tmcAL</name>
    <name evidence="6" type="ORF">OWO77_03025</name>
</gene>
<keyword evidence="2 4" id="KW-0436">Ligase</keyword>
<keyword evidence="4" id="KW-0547">Nucleotide-binding</keyword>
<name>A0ABT7HV02_MAMSC</name>
<sequence length="418" mass="47776">MKSVALITEYNPFHNGHVYHAESSRKLTKSDVAISIMSGSFTMRGEPAILSKFKRAEMAIQYVDLVIELPLVYAISSSDLFAKGSVQIAEQLGCDTLSFGSESGNIDDIKHVIKEIEQVSKSEKYKQMLKEGKSHPRIISELIPHNQMLKGSNNLLAIEYVKHIMQHNLAIEPTTIQRKDNMYLDAHLNETTHISSATSIRNAYFRQDDTYQLSLPTTSSHILKHAHAVNWDHFFPLLKWTILRATHEELRDIYMMTEGLEYKVKKEIKDSTSFEMFVQKLKSKRYTWTRIQRLLTAILLNVTNEQVSEYNPTAIRVLAMSKKGQAYLKSIKESCPLPIVTNVNKQTATHFTNEIKATDLYQYISGDSDTDFNKPVIIKNACICHAFFIMILYFLFFIFSFNALFTFSGTNSEISPSN</sequence>
<dbReference type="NCBIfam" id="NF010191">
    <property type="entry name" value="PRK13670.1"/>
    <property type="match status" value="1"/>
</dbReference>
<evidence type="ECO:0000256" key="4">
    <source>
        <dbReference type="HAMAP-Rule" id="MF_01539"/>
    </source>
</evidence>
<comment type="caution">
    <text evidence="4">Lacks conserved residue(s) required for the propagation of feature annotation.</text>
</comment>
<feature type="transmembrane region" description="Helical" evidence="5">
    <location>
        <begin position="386"/>
        <end position="407"/>
    </location>
</feature>
<keyword evidence="5" id="KW-0472">Membrane</keyword>
<comment type="catalytic activity">
    <reaction evidence="4">
        <text>cytidine(34) in elongator tRNA(Met) + acetate + ATP = N(4)-acetylcytidine(34) in elongator tRNA(Met) + AMP + diphosphate</text>
        <dbReference type="Rhea" id="RHEA:58144"/>
        <dbReference type="Rhea" id="RHEA-COMP:10693"/>
        <dbReference type="Rhea" id="RHEA-COMP:10694"/>
        <dbReference type="ChEBI" id="CHEBI:30089"/>
        <dbReference type="ChEBI" id="CHEBI:30616"/>
        <dbReference type="ChEBI" id="CHEBI:33019"/>
        <dbReference type="ChEBI" id="CHEBI:74900"/>
        <dbReference type="ChEBI" id="CHEBI:82748"/>
        <dbReference type="ChEBI" id="CHEBI:456215"/>
    </reaction>
</comment>
<accession>A0ABT7HV02</accession>
<dbReference type="EMBL" id="JAPNQM010000001">
    <property type="protein sequence ID" value="MDL0115936.1"/>
    <property type="molecule type" value="Genomic_DNA"/>
</dbReference>
<dbReference type="HAMAP" id="MF_01539">
    <property type="entry name" value="TmcAL"/>
    <property type="match status" value="1"/>
</dbReference>
<evidence type="ECO:0000256" key="3">
    <source>
        <dbReference type="ARBA" id="ARBA00022694"/>
    </source>
</evidence>
<dbReference type="Pfam" id="PF05636">
    <property type="entry name" value="HIGH_NTase1"/>
    <property type="match status" value="1"/>
</dbReference>
<feature type="binding site" evidence="4">
    <location>
        <position position="100"/>
    </location>
    <ligand>
        <name>ATP</name>
        <dbReference type="ChEBI" id="CHEBI:30616"/>
    </ligand>
</feature>
<reference evidence="6" key="2">
    <citation type="journal article" date="2023" name="Vet. Microbiol.">
        <title>Emergence of livestock-associated Mammaliicoccus sciuri ST71 co-harbouring mecA and mecC genes in Brazil.</title>
        <authorList>
            <person name="de Moura G.S."/>
            <person name="de Carvalho E."/>
            <person name="Ramos Sanchez E.M."/>
            <person name="Sellera F.P."/>
            <person name="Marques M.F.S."/>
            <person name="Heinemann M.B."/>
            <person name="De Vliegher S."/>
            <person name="Souza F.N."/>
            <person name="Mota R.A."/>
        </authorList>
    </citation>
    <scope>NUCLEOTIDE SEQUENCE</scope>
    <source>
        <strain evidence="6">BR656</strain>
    </source>
</reference>
<dbReference type="PANTHER" id="PTHR37825">
    <property type="entry name" value="TRNA(MET) CYTIDINE ACETATE LIGASE"/>
    <property type="match status" value="1"/>
</dbReference>
<reference evidence="6" key="1">
    <citation type="submission" date="2022-09" db="EMBL/GenBank/DDBJ databases">
        <authorList>
            <person name="De Moura G.S."/>
            <person name="Carvalho E."/>
            <person name="Ramos Sanchez E.M."/>
            <person name="Sellera F.P."/>
            <person name="Marques M.F.S."/>
            <person name="Heinemann M.B."/>
            <person name="De Vliegher S."/>
            <person name="Souza F.N."/>
            <person name="Mota R.A."/>
        </authorList>
    </citation>
    <scope>NUCLEOTIDE SEQUENCE</scope>
    <source>
        <strain evidence="6">BR656</strain>
    </source>
</reference>
<feature type="binding site" evidence="4">
    <location>
        <position position="153"/>
    </location>
    <ligand>
        <name>ATP</name>
        <dbReference type="ChEBI" id="CHEBI:30616"/>
    </ligand>
</feature>
<evidence type="ECO:0000313" key="6">
    <source>
        <dbReference type="EMBL" id="MDL0115936.1"/>
    </source>
</evidence>
<keyword evidence="3 4" id="KW-0819">tRNA processing</keyword>
<feature type="binding site" evidence="4">
    <location>
        <begin position="7"/>
        <end position="20"/>
    </location>
    <ligand>
        <name>ATP</name>
        <dbReference type="ChEBI" id="CHEBI:30616"/>
    </ligand>
</feature>
<protein>
    <recommendedName>
        <fullName evidence="4">tRNA(Met) cytidine acetate ligase</fullName>
        <ecNumber evidence="4">6.3.4.-</ecNumber>
    </recommendedName>
</protein>
<keyword evidence="1 4" id="KW-0820">tRNA-binding</keyword>
<keyword evidence="4" id="KW-0963">Cytoplasm</keyword>
<comment type="caution">
    <text evidence="6">The sequence shown here is derived from an EMBL/GenBank/DDBJ whole genome shotgun (WGS) entry which is preliminary data.</text>
</comment>
<comment type="function">
    <text evidence="4">Catalyzes the formation of N(4)-acetylcytidine (ac(4)C) at the wobble position of elongator tRNA(Met), using acetate and ATP as substrates. First activates an acetate ion to form acetyladenylate (Ac-AMP) and then transfers the acetyl group to tRNA to form ac(4)C34.</text>
</comment>
<dbReference type="RefSeq" id="WP_285369266.1">
    <property type="nucleotide sequence ID" value="NZ_JAPNQM010000001.1"/>
</dbReference>
<proteinExistence type="inferred from homology"/>
<keyword evidence="5" id="KW-0812">Transmembrane</keyword>
<dbReference type="Proteomes" id="UP001176210">
    <property type="component" value="Unassembled WGS sequence"/>
</dbReference>
<evidence type="ECO:0000256" key="5">
    <source>
        <dbReference type="SAM" id="Phobius"/>
    </source>
</evidence>
<keyword evidence="4" id="KW-0694">RNA-binding</keyword>
<evidence type="ECO:0000313" key="7">
    <source>
        <dbReference type="Proteomes" id="UP001176210"/>
    </source>
</evidence>
<keyword evidence="5" id="KW-1133">Transmembrane helix</keyword>
<evidence type="ECO:0000256" key="2">
    <source>
        <dbReference type="ARBA" id="ARBA00022598"/>
    </source>
</evidence>
<organism evidence="6 7">
    <name type="scientific">Mammaliicoccus sciuri</name>
    <name type="common">Staphylococcus sciuri</name>
    <dbReference type="NCBI Taxonomy" id="1296"/>
    <lineage>
        <taxon>Bacteria</taxon>
        <taxon>Bacillati</taxon>
        <taxon>Bacillota</taxon>
        <taxon>Bacilli</taxon>
        <taxon>Bacillales</taxon>
        <taxon>Staphylococcaceae</taxon>
        <taxon>Mammaliicoccus</taxon>
    </lineage>
</organism>
<comment type="subcellular location">
    <subcellularLocation>
        <location evidence="4">Cytoplasm</location>
    </subcellularLocation>
</comment>
<dbReference type="InterPro" id="IPR014729">
    <property type="entry name" value="Rossmann-like_a/b/a_fold"/>
</dbReference>
<dbReference type="SUPFAM" id="SSF52374">
    <property type="entry name" value="Nucleotidylyl transferase"/>
    <property type="match status" value="1"/>
</dbReference>
<keyword evidence="4" id="KW-0067">ATP-binding</keyword>